<dbReference type="GO" id="GO:0009116">
    <property type="term" value="P:nucleoside metabolic process"/>
    <property type="evidence" value="ECO:0007669"/>
    <property type="project" value="InterPro"/>
</dbReference>
<dbReference type="GO" id="GO:0003824">
    <property type="term" value="F:catalytic activity"/>
    <property type="evidence" value="ECO:0007669"/>
    <property type="project" value="InterPro"/>
</dbReference>
<organism evidence="5 6">
    <name type="scientific">Trichoderma arundinaceum</name>
    <dbReference type="NCBI Taxonomy" id="490622"/>
    <lineage>
        <taxon>Eukaryota</taxon>
        <taxon>Fungi</taxon>
        <taxon>Dikarya</taxon>
        <taxon>Ascomycota</taxon>
        <taxon>Pezizomycotina</taxon>
        <taxon>Sordariomycetes</taxon>
        <taxon>Hypocreomycetidae</taxon>
        <taxon>Hypocreales</taxon>
        <taxon>Hypocreaceae</taxon>
        <taxon>Trichoderma</taxon>
    </lineage>
</organism>
<feature type="repeat" description="ANK" evidence="3">
    <location>
        <begin position="1158"/>
        <end position="1190"/>
    </location>
</feature>
<dbReference type="SUPFAM" id="SSF52540">
    <property type="entry name" value="P-loop containing nucleoside triphosphate hydrolases"/>
    <property type="match status" value="1"/>
</dbReference>
<feature type="repeat" description="ANK" evidence="3">
    <location>
        <begin position="1443"/>
        <end position="1475"/>
    </location>
</feature>
<keyword evidence="6" id="KW-1185">Reference proteome</keyword>
<feature type="repeat" description="ANK" evidence="3">
    <location>
        <begin position="1087"/>
        <end position="1119"/>
    </location>
</feature>
<dbReference type="Pfam" id="PF00023">
    <property type="entry name" value="Ank"/>
    <property type="match status" value="1"/>
</dbReference>
<gene>
    <name evidence="5" type="ORF">TARUN_2978</name>
</gene>
<dbReference type="InterPro" id="IPR002110">
    <property type="entry name" value="Ankyrin_rpt"/>
</dbReference>
<dbReference type="SMART" id="SM00248">
    <property type="entry name" value="ANK"/>
    <property type="match status" value="17"/>
</dbReference>
<protein>
    <submittedName>
        <fullName evidence="5">Pfs, nacht and ankyrin domain</fullName>
    </submittedName>
</protein>
<dbReference type="PANTHER" id="PTHR24198:SF165">
    <property type="entry name" value="ANKYRIN REPEAT-CONTAINING PROTEIN-RELATED"/>
    <property type="match status" value="1"/>
</dbReference>
<keyword evidence="2 3" id="KW-0040">ANK repeat</keyword>
<dbReference type="Gene3D" id="3.40.50.300">
    <property type="entry name" value="P-loop containing nucleotide triphosphate hydrolases"/>
    <property type="match status" value="1"/>
</dbReference>
<feature type="repeat" description="ANK" evidence="3">
    <location>
        <begin position="1227"/>
        <end position="1259"/>
    </location>
</feature>
<dbReference type="Gene3D" id="3.40.50.1580">
    <property type="entry name" value="Nucleoside phosphorylase domain"/>
    <property type="match status" value="1"/>
</dbReference>
<evidence type="ECO:0000313" key="6">
    <source>
        <dbReference type="Proteomes" id="UP000266272"/>
    </source>
</evidence>
<evidence type="ECO:0000313" key="5">
    <source>
        <dbReference type="EMBL" id="RFU79266.1"/>
    </source>
</evidence>
<sequence length="1536" mass="172579">MESPLESTIHEQGPTSAQRITRQMRLRSNDNDHQSSHAAKRQRIAIDNSIYGPSVRFQHEDYTVAWICALHIEMAAARAMLDNIHDGLPMAPDDTNSYTLGNVGQHNIVIAGLPAGYYGLNNAATVASNIERSFPSLHIRLMVGIGGGAPGKLDLRLGDIVVGIRVMQYDFGKIVGDGVIERTSFPIIPPSKLLTHITKLRAIHESTPSRVPSILQAMHNRYPAMTKYARPTSQDQLFLAKYHHNPAAISCDECDSSMLVHRLPRINSYPKIHYEAIASSNQVMKHGITRDEIAKGLQVVCFEMEAAGLANFPCLVIRGICDYSDSHKNKQWQEYAAAVAAAYAKEFLEAILIPESKATVVQNTDSRIERETSQNLRKQFLTSLRFEQIDSRQSNIKAAHTTTCKWLLKSPEYLAWMDPKKFSEHHGFLWLSGKPGTGKSTMMKYVYTNAKRTSRASAAVVSFFFNARGDYLEKSTTGMYRSLLLQLLERFPYLQRICDDSSFNLSNDVCPALDTIQTLLRKAISMLGQRSLTCFIDALDECDEQQVRDMVEYFEELGQRAVEDEVGLRICFSSRHYPYIFIRNGVRLTLEDQKDHENDLRNYVQGCLRADPGPLLVGIQAQILQKAAGVFMWVILVVDILNKEFQRGRMFAVKKRLEEIPDRLSDLFKDILRRDNENMEDLLLCLQWILFAKRPLTRDEFYFAVSTGLFGEDEDPTDHLVTSITSQSMDRFVISSSKGLAEVTKSKHQTVQFIHESVRDFLIKDDGLQELWPELSGNFESFSHDRLKQCCRVYLQLDIFASVLMNRPFQESGADVKEFRGTVSKKFPFLEYATQQILHHANMAASTISQSSFLAQFPIYNWIIFHNIFEIYGVRRYTPKASLFYILADNGFTSLIKTNFRHDSQIYVLGERYRYPLFAALINGHEESVQAFLGQGTEESITEDLGDIKNRPIYKEQTPLLWAILNGHEPVAKLLIEKGADVHMSAKDAKKALFKAVEKGYNAIIRLLIEKSVDINATDKDSRTALMIAIERKHDTIVRLLIDSGVDVHAKGKDSRTALLMAAEIGSDTIVRLLVANGADVNAKDKNAKTALLIAVERGRDTTARLLIEEGADINTRNNKGQTALLFITEQRQITRKRRAIAQLLIEKGAETSIRDLYGSTVLLYAIENSHFDIISLLIETGAYVDYKDESGQTLLFIMQRFVEPEGKLIFQRLIDKGADVNVKNNSGNTALCEAVVHKREDMIKLLIENSADPNIQNHNGQTALWVAYDNEAAARLLLENGADPNIQDNDGETALWVAYGNEAARLLLENGADPSVQDDIDQIAPWLYKDFLKLLIKYGADLNVQNNLGQTALWVACCFYRYNAFAKLLLENGADPNIQDNDGQTALYVAKHEAVIKQLLENGADPKVQNNNGQTALWAAGNEAIAKLLLQNGADPNVQDNDGQTALWAIRRYDSRNVVKLLLQNGADPNVQDNNGQTALWAAGNEAIAQLLLQNGADPNVQDNDGQTALWAIRRYDSRNVVKLLLQNGADPNMR</sequence>
<proteinExistence type="predicted"/>
<feature type="repeat" description="ANK" evidence="3">
    <location>
        <begin position="1054"/>
        <end position="1086"/>
    </location>
</feature>
<evidence type="ECO:0000259" key="4">
    <source>
        <dbReference type="Pfam" id="PF24883"/>
    </source>
</evidence>
<dbReference type="OrthoDB" id="194358at2759"/>
<dbReference type="Gene3D" id="1.25.40.20">
    <property type="entry name" value="Ankyrin repeat-containing domain"/>
    <property type="match status" value="6"/>
</dbReference>
<feature type="repeat" description="ANK" evidence="3">
    <location>
        <begin position="1349"/>
        <end position="1382"/>
    </location>
</feature>
<accession>A0A395NT63</accession>
<dbReference type="InterPro" id="IPR036770">
    <property type="entry name" value="Ankyrin_rpt-contain_sf"/>
</dbReference>
<evidence type="ECO:0000256" key="3">
    <source>
        <dbReference type="PROSITE-ProRule" id="PRU00023"/>
    </source>
</evidence>
<feature type="repeat" description="ANK" evidence="3">
    <location>
        <begin position="955"/>
        <end position="987"/>
    </location>
</feature>
<name>A0A395NT63_TRIAR</name>
<feature type="domain" description="Nephrocystin 3-like N-terminal" evidence="4">
    <location>
        <begin position="403"/>
        <end position="575"/>
    </location>
</feature>
<dbReference type="SUPFAM" id="SSF48403">
    <property type="entry name" value="Ankyrin repeat"/>
    <property type="match status" value="2"/>
</dbReference>
<evidence type="ECO:0000256" key="2">
    <source>
        <dbReference type="ARBA" id="ARBA00023043"/>
    </source>
</evidence>
<keyword evidence="1" id="KW-0677">Repeat</keyword>
<dbReference type="InterPro" id="IPR035994">
    <property type="entry name" value="Nucleoside_phosphorylase_sf"/>
</dbReference>
<feature type="repeat" description="ANK" evidence="3">
    <location>
        <begin position="988"/>
        <end position="1020"/>
    </location>
</feature>
<dbReference type="EMBL" id="PXOA01000168">
    <property type="protein sequence ID" value="RFU79266.1"/>
    <property type="molecule type" value="Genomic_DNA"/>
</dbReference>
<dbReference type="PANTHER" id="PTHR24198">
    <property type="entry name" value="ANKYRIN REPEAT AND PROTEIN KINASE DOMAIN-CONTAINING PROTEIN"/>
    <property type="match status" value="1"/>
</dbReference>
<feature type="repeat" description="ANK" evidence="3">
    <location>
        <begin position="1191"/>
        <end position="1226"/>
    </location>
</feature>
<dbReference type="PROSITE" id="PS50088">
    <property type="entry name" value="ANK_REPEAT"/>
    <property type="match status" value="11"/>
</dbReference>
<feature type="repeat" description="ANK" evidence="3">
    <location>
        <begin position="1506"/>
        <end position="1536"/>
    </location>
</feature>
<dbReference type="InterPro" id="IPR027417">
    <property type="entry name" value="P-loop_NTPase"/>
</dbReference>
<dbReference type="Pfam" id="PF24883">
    <property type="entry name" value="NPHP3_N"/>
    <property type="match status" value="1"/>
</dbReference>
<evidence type="ECO:0000256" key="1">
    <source>
        <dbReference type="ARBA" id="ARBA00022737"/>
    </source>
</evidence>
<dbReference type="PROSITE" id="PS50297">
    <property type="entry name" value="ANK_REP_REGION"/>
    <property type="match status" value="9"/>
</dbReference>
<dbReference type="SUPFAM" id="SSF53167">
    <property type="entry name" value="Purine and uridine phosphorylases"/>
    <property type="match status" value="1"/>
</dbReference>
<dbReference type="InterPro" id="IPR056884">
    <property type="entry name" value="NPHP3-like_N"/>
</dbReference>
<comment type="caution">
    <text evidence="5">The sequence shown here is derived from an EMBL/GenBank/DDBJ whole genome shotgun (WGS) entry which is preliminary data.</text>
</comment>
<dbReference type="Pfam" id="PF12796">
    <property type="entry name" value="Ank_2"/>
    <property type="match status" value="7"/>
</dbReference>
<reference evidence="5 6" key="1">
    <citation type="journal article" date="2018" name="PLoS Pathog.">
        <title>Evolution of structural diversity of trichothecenes, a family of toxins produced by plant pathogenic and entomopathogenic fungi.</title>
        <authorList>
            <person name="Proctor R.H."/>
            <person name="McCormick S.P."/>
            <person name="Kim H.S."/>
            <person name="Cardoza R.E."/>
            <person name="Stanley A.M."/>
            <person name="Lindo L."/>
            <person name="Kelly A."/>
            <person name="Brown D.W."/>
            <person name="Lee T."/>
            <person name="Vaughan M.M."/>
            <person name="Alexander N.J."/>
            <person name="Busman M."/>
            <person name="Gutierrez S."/>
        </authorList>
    </citation>
    <scope>NUCLEOTIDE SEQUENCE [LARGE SCALE GENOMIC DNA]</scope>
    <source>
        <strain evidence="5 6">IBT 40837</strain>
    </source>
</reference>
<feature type="repeat" description="ANK" evidence="3">
    <location>
        <begin position="1021"/>
        <end position="1053"/>
    </location>
</feature>
<dbReference type="Proteomes" id="UP000266272">
    <property type="component" value="Unassembled WGS sequence"/>
</dbReference>
<dbReference type="STRING" id="490622.A0A395NT63"/>